<proteinExistence type="predicted"/>
<dbReference type="PANTHER" id="PTHR36811">
    <property type="entry name" value="OS08G0444440 PROTEIN"/>
    <property type="match status" value="1"/>
</dbReference>
<accession>A0AA35Z457</accession>
<organism evidence="1 2">
    <name type="scientific">Lactuca saligna</name>
    <name type="common">Willowleaf lettuce</name>
    <dbReference type="NCBI Taxonomy" id="75948"/>
    <lineage>
        <taxon>Eukaryota</taxon>
        <taxon>Viridiplantae</taxon>
        <taxon>Streptophyta</taxon>
        <taxon>Embryophyta</taxon>
        <taxon>Tracheophyta</taxon>
        <taxon>Spermatophyta</taxon>
        <taxon>Magnoliopsida</taxon>
        <taxon>eudicotyledons</taxon>
        <taxon>Gunneridae</taxon>
        <taxon>Pentapetalae</taxon>
        <taxon>asterids</taxon>
        <taxon>campanulids</taxon>
        <taxon>Asterales</taxon>
        <taxon>Asteraceae</taxon>
        <taxon>Cichorioideae</taxon>
        <taxon>Cichorieae</taxon>
        <taxon>Lactucinae</taxon>
        <taxon>Lactuca</taxon>
    </lineage>
</organism>
<gene>
    <name evidence="1" type="ORF">LSALG_LOCUS25026</name>
</gene>
<dbReference type="PANTHER" id="PTHR36811:SF2">
    <property type="entry name" value="OS08G0444440 PROTEIN"/>
    <property type="match status" value="1"/>
</dbReference>
<evidence type="ECO:0000313" key="2">
    <source>
        <dbReference type="Proteomes" id="UP001177003"/>
    </source>
</evidence>
<evidence type="ECO:0000313" key="1">
    <source>
        <dbReference type="EMBL" id="CAI9285563.1"/>
    </source>
</evidence>
<keyword evidence="2" id="KW-1185">Reference proteome</keyword>
<reference evidence="1" key="1">
    <citation type="submission" date="2023-04" db="EMBL/GenBank/DDBJ databases">
        <authorList>
            <person name="Vijverberg K."/>
            <person name="Xiong W."/>
            <person name="Schranz E."/>
        </authorList>
    </citation>
    <scope>NUCLEOTIDE SEQUENCE</scope>
</reference>
<dbReference type="AlphaFoldDB" id="A0AA35Z457"/>
<protein>
    <submittedName>
        <fullName evidence="1">Uncharacterized protein</fullName>
    </submittedName>
</protein>
<dbReference type="Proteomes" id="UP001177003">
    <property type="component" value="Chromosome 5"/>
</dbReference>
<dbReference type="EMBL" id="OX465081">
    <property type="protein sequence ID" value="CAI9285563.1"/>
    <property type="molecule type" value="Genomic_DNA"/>
</dbReference>
<name>A0AA35Z457_LACSI</name>
<sequence>MKRITSFIPRTLATLEKHVIPSSSPVRISKPKPIKRTIIRKHKHKKHNRKDLFMKQIVSYLVSDSYMYNPLVSPQPAFDFLPPKQLSTFTGGYGDVALPIRRRNKKLVEKVFDFLEADCYLYSPLLTNDHVCSKSLPANPSSGTFKTLGGSESTETQGRPVVTRTVAYRETMKHMFRQNYGTKPIRGAMLETETKRSVE</sequence>